<organism evidence="3 4">
    <name type="scientific">Wolbachia pipientis</name>
    <dbReference type="NCBI Taxonomy" id="955"/>
    <lineage>
        <taxon>Bacteria</taxon>
        <taxon>Pseudomonadati</taxon>
        <taxon>Pseudomonadota</taxon>
        <taxon>Alphaproteobacteria</taxon>
        <taxon>Rickettsiales</taxon>
        <taxon>Anaplasmataceae</taxon>
        <taxon>Wolbachieae</taxon>
        <taxon>Wolbachia</taxon>
    </lineage>
</organism>
<sequence length="328" mass="37054">MQIVAYISDENDTSDSSRYCGKIREAELIEQAALQEYQKKADEFAKECILEEQGVALAEEFLAKKKEELLDDTEWFLDGYEELLQNEALLDSTLDKYSSKPIKKWLFLWLKKLKELLSKLLSLKKSLEQEIEDLKDKLGDNELSEQEKSKILERVRVLQKVVDVADEVTTGLRSLSAGSAAIIQRGIADIVSNNVTKYGSKLESLGMAKGIDIEKDKAQKAETEKKSVDHNIMYVPVSINSIDLFKIMAIMAPLIIRGLMLIGASQPLMNSDLKNKKYDDIESEWQTNQPACNGSSNHTSLCSSTIDPDRNLTEVSHEKHNNGRYTEK</sequence>
<evidence type="ECO:0000313" key="3">
    <source>
        <dbReference type="EMBL" id="OEY86810.1"/>
    </source>
</evidence>
<protein>
    <submittedName>
        <fullName evidence="3">Uncharacterized protein</fullName>
    </submittedName>
</protein>
<name>A0A1E7QK09_WOLPI</name>
<feature type="coiled-coil region" evidence="1">
    <location>
        <begin position="110"/>
        <end position="144"/>
    </location>
</feature>
<dbReference type="Proteomes" id="UP000175679">
    <property type="component" value="Unassembled WGS sequence"/>
</dbReference>
<feature type="compositionally biased region" description="Basic and acidic residues" evidence="2">
    <location>
        <begin position="307"/>
        <end position="328"/>
    </location>
</feature>
<reference evidence="3 4" key="1">
    <citation type="submission" date="2016-09" db="EMBL/GenBank/DDBJ databases">
        <title>Genomic evidence for plant-parasitic nematodes as the earliest Wolbachia hosts.</title>
        <authorList>
            <person name="Brown A.M."/>
            <person name="Wasala S.K."/>
            <person name="Howe D.K."/>
            <person name="Peetz A.B."/>
            <person name="Zasada I.A."/>
            <person name="Denver D.R."/>
        </authorList>
    </citation>
    <scope>NUCLEOTIDE SEQUENCE [LARGE SCALE GENOMIC DNA]</scope>
    <source>
        <strain evidence="4">wPpe</strain>
    </source>
</reference>
<comment type="caution">
    <text evidence="3">The sequence shown here is derived from an EMBL/GenBank/DDBJ whole genome shotgun (WGS) entry which is preliminary data.</text>
</comment>
<gene>
    <name evidence="3" type="ORF">BIY23_02150</name>
</gene>
<proteinExistence type="predicted"/>
<accession>A0A1E7QK09</accession>
<evidence type="ECO:0000256" key="1">
    <source>
        <dbReference type="SAM" id="Coils"/>
    </source>
</evidence>
<dbReference type="AlphaFoldDB" id="A0A1E7QK09"/>
<evidence type="ECO:0000313" key="4">
    <source>
        <dbReference type="Proteomes" id="UP000175679"/>
    </source>
</evidence>
<feature type="region of interest" description="Disordered" evidence="2">
    <location>
        <begin position="287"/>
        <end position="328"/>
    </location>
</feature>
<dbReference type="EMBL" id="MJMG01000005">
    <property type="protein sequence ID" value="OEY86810.1"/>
    <property type="molecule type" value="Genomic_DNA"/>
</dbReference>
<feature type="compositionally biased region" description="Polar residues" evidence="2">
    <location>
        <begin position="287"/>
        <end position="306"/>
    </location>
</feature>
<evidence type="ECO:0000256" key="2">
    <source>
        <dbReference type="SAM" id="MobiDB-lite"/>
    </source>
</evidence>
<keyword evidence="1" id="KW-0175">Coiled coil</keyword>
<keyword evidence="4" id="KW-1185">Reference proteome</keyword>